<dbReference type="Proteomes" id="UP000290408">
    <property type="component" value="Chromosome"/>
</dbReference>
<dbReference type="GO" id="GO:0005829">
    <property type="term" value="C:cytosol"/>
    <property type="evidence" value="ECO:0007669"/>
    <property type="project" value="TreeGrafter"/>
</dbReference>
<dbReference type="EMBL" id="CP036164">
    <property type="protein sequence ID" value="QBF46114.1"/>
    <property type="molecule type" value="Genomic_DNA"/>
</dbReference>
<dbReference type="InterPro" id="IPR001544">
    <property type="entry name" value="Aminotrans_IV"/>
</dbReference>
<dbReference type="Pfam" id="PF01063">
    <property type="entry name" value="Aminotran_4"/>
    <property type="match status" value="1"/>
</dbReference>
<comment type="similarity">
    <text evidence="2 4">Belongs to the class-IV pyridoxal-phosphate-dependent aminotransferase family.</text>
</comment>
<evidence type="ECO:0000256" key="4">
    <source>
        <dbReference type="RuleBase" id="RU004106"/>
    </source>
</evidence>
<dbReference type="SUPFAM" id="SSF56752">
    <property type="entry name" value="D-aminoacid aminotransferase-like PLP-dependent enzymes"/>
    <property type="match status" value="1"/>
</dbReference>
<dbReference type="InterPro" id="IPR043132">
    <property type="entry name" value="BCAT-like_C"/>
</dbReference>
<accession>A0A4P6MRG5</accession>
<dbReference type="InterPro" id="IPR043131">
    <property type="entry name" value="BCAT-like_N"/>
</dbReference>
<evidence type="ECO:0000256" key="2">
    <source>
        <dbReference type="ARBA" id="ARBA00009320"/>
    </source>
</evidence>
<proteinExistence type="inferred from homology"/>
<dbReference type="FunFam" id="3.20.10.10:FF:000002">
    <property type="entry name" value="D-alanine aminotransferase"/>
    <property type="match status" value="1"/>
</dbReference>
<keyword evidence="6" id="KW-0456">Lyase</keyword>
<dbReference type="PROSITE" id="PS00770">
    <property type="entry name" value="AA_TRANSFER_CLASS_4"/>
    <property type="match status" value="1"/>
</dbReference>
<keyword evidence="3 5" id="KW-0663">Pyridoxal phosphate</keyword>
<dbReference type="InterPro" id="IPR018300">
    <property type="entry name" value="Aminotrans_IV_CS"/>
</dbReference>
<dbReference type="GO" id="GO:0008652">
    <property type="term" value="P:amino acid biosynthetic process"/>
    <property type="evidence" value="ECO:0007669"/>
    <property type="project" value="UniProtKB-ARBA"/>
</dbReference>
<evidence type="ECO:0000256" key="5">
    <source>
        <dbReference type="RuleBase" id="RU004516"/>
    </source>
</evidence>
<dbReference type="InterPro" id="IPR050571">
    <property type="entry name" value="Class-IV_PLP-Dep_Aminotrnsfr"/>
</dbReference>
<gene>
    <name evidence="6" type="ORF">EXU32_07495</name>
</gene>
<evidence type="ECO:0000256" key="1">
    <source>
        <dbReference type="ARBA" id="ARBA00001933"/>
    </source>
</evidence>
<dbReference type="Gene3D" id="3.20.10.10">
    <property type="entry name" value="D-amino Acid Aminotransferase, subunit A, domain 2"/>
    <property type="match status" value="1"/>
</dbReference>
<dbReference type="AlphaFoldDB" id="A0A4P6MRG5"/>
<comment type="cofactor">
    <cofactor evidence="1 5">
        <name>pyridoxal 5'-phosphate</name>
        <dbReference type="ChEBI" id="CHEBI:597326"/>
    </cofactor>
</comment>
<protein>
    <submittedName>
        <fullName evidence="6">4-amino-4-deoxychorismate lyase</fullName>
    </submittedName>
</protein>
<organism evidence="6 7">
    <name type="scientific">Janibacter limosus</name>
    <dbReference type="NCBI Taxonomy" id="53458"/>
    <lineage>
        <taxon>Bacteria</taxon>
        <taxon>Bacillati</taxon>
        <taxon>Actinomycetota</taxon>
        <taxon>Actinomycetes</taxon>
        <taxon>Micrococcales</taxon>
        <taxon>Intrasporangiaceae</taxon>
        <taxon>Janibacter</taxon>
    </lineage>
</organism>
<dbReference type="Gene3D" id="3.30.470.10">
    <property type="match status" value="1"/>
</dbReference>
<dbReference type="GO" id="GO:0016829">
    <property type="term" value="F:lyase activity"/>
    <property type="evidence" value="ECO:0007669"/>
    <property type="project" value="UniProtKB-KW"/>
</dbReference>
<dbReference type="RefSeq" id="WP_130629339.1">
    <property type="nucleotide sequence ID" value="NZ_CP036164.1"/>
</dbReference>
<reference evidence="6 7" key="1">
    <citation type="submission" date="2019-02" db="EMBL/GenBank/DDBJ databases">
        <title>Genomic data mining of an Antarctic deep-sea actinobacterium, Janibacterlimosus P3-3-X1.</title>
        <authorList>
            <person name="Liao L."/>
            <person name="Chen B."/>
        </authorList>
    </citation>
    <scope>NUCLEOTIDE SEQUENCE [LARGE SCALE GENOMIC DNA]</scope>
    <source>
        <strain evidence="6 7">P3-3-X1</strain>
    </source>
</reference>
<dbReference type="STRING" id="1216970.GCA_001570985_03253"/>
<dbReference type="PANTHER" id="PTHR42743:SF11">
    <property type="entry name" value="AMINODEOXYCHORISMATE LYASE"/>
    <property type="match status" value="1"/>
</dbReference>
<evidence type="ECO:0000313" key="7">
    <source>
        <dbReference type="Proteomes" id="UP000290408"/>
    </source>
</evidence>
<dbReference type="InterPro" id="IPR036038">
    <property type="entry name" value="Aminotransferase-like"/>
</dbReference>
<evidence type="ECO:0000313" key="6">
    <source>
        <dbReference type="EMBL" id="QBF46114.1"/>
    </source>
</evidence>
<dbReference type="GO" id="GO:0046394">
    <property type="term" value="P:carboxylic acid biosynthetic process"/>
    <property type="evidence" value="ECO:0007669"/>
    <property type="project" value="UniProtKB-ARBA"/>
</dbReference>
<name>A0A4P6MRG5_9MICO</name>
<sequence>MSNEVRIWVNGSLVGEDQPALAALDHGITVGDGAFETCKIVDGEVFAADRHLARMDRTLAGLGLPSVDRERLQQGIDAVLAAGEQITFGRLRYTITGGPGPLGSDRGDQGQTYIVTATEVTPFADTTAVATVPWTRNSRAATAGLKTTSYADNVIALAHAKSQGGSEAIFANDRDELCEGTGSNIFVVVDGVLRTPPLESACLAGITRELAIEYAREVGIDVVEETMPFTVLESAEEAFLTSSTRDVQPIHAIDGRSLAAPGPITTRMREAFAKASASDLNP</sequence>
<evidence type="ECO:0000256" key="3">
    <source>
        <dbReference type="ARBA" id="ARBA00022898"/>
    </source>
</evidence>
<dbReference type="OrthoDB" id="9805628at2"/>
<keyword evidence="7" id="KW-1185">Reference proteome</keyword>
<dbReference type="PANTHER" id="PTHR42743">
    <property type="entry name" value="AMINO-ACID AMINOTRANSFERASE"/>
    <property type="match status" value="1"/>
</dbReference>
<dbReference type="KEGG" id="jli:EXU32_07495"/>